<dbReference type="EMBL" id="GGEC01087700">
    <property type="protein sequence ID" value="MBX68184.1"/>
    <property type="molecule type" value="Transcribed_RNA"/>
</dbReference>
<reference evidence="1" key="1">
    <citation type="submission" date="2018-02" db="EMBL/GenBank/DDBJ databases">
        <title>Rhizophora mucronata_Transcriptome.</title>
        <authorList>
            <person name="Meera S.P."/>
            <person name="Sreeshan A."/>
            <person name="Augustine A."/>
        </authorList>
    </citation>
    <scope>NUCLEOTIDE SEQUENCE</scope>
    <source>
        <tissue evidence="1">Leaf</tissue>
    </source>
</reference>
<accession>A0A2P2QMJ7</accession>
<evidence type="ECO:0000313" key="1">
    <source>
        <dbReference type="EMBL" id="MBX68184.1"/>
    </source>
</evidence>
<proteinExistence type="predicted"/>
<dbReference type="AlphaFoldDB" id="A0A2P2QMJ7"/>
<name>A0A2P2QMJ7_RHIMU</name>
<protein>
    <submittedName>
        <fullName evidence="1">Uncharacterized protein</fullName>
    </submittedName>
</protein>
<organism evidence="1">
    <name type="scientific">Rhizophora mucronata</name>
    <name type="common">Asiatic mangrove</name>
    <dbReference type="NCBI Taxonomy" id="61149"/>
    <lineage>
        <taxon>Eukaryota</taxon>
        <taxon>Viridiplantae</taxon>
        <taxon>Streptophyta</taxon>
        <taxon>Embryophyta</taxon>
        <taxon>Tracheophyta</taxon>
        <taxon>Spermatophyta</taxon>
        <taxon>Magnoliopsida</taxon>
        <taxon>eudicotyledons</taxon>
        <taxon>Gunneridae</taxon>
        <taxon>Pentapetalae</taxon>
        <taxon>rosids</taxon>
        <taxon>fabids</taxon>
        <taxon>Malpighiales</taxon>
        <taxon>Rhizophoraceae</taxon>
        <taxon>Rhizophora</taxon>
    </lineage>
</organism>
<sequence length="20" mass="2290">MTRIVFLASSQDKYGITKCQ</sequence>